<dbReference type="GO" id="GO:0032259">
    <property type="term" value="P:methylation"/>
    <property type="evidence" value="ECO:0007669"/>
    <property type="project" value="UniProtKB-KW"/>
</dbReference>
<comment type="caution">
    <text evidence="5">The sequence shown here is derived from an EMBL/GenBank/DDBJ whole genome shotgun (WGS) entry which is preliminary data.</text>
</comment>
<keyword evidence="3" id="KW-0472">Membrane</keyword>
<evidence type="ECO:0000259" key="4">
    <source>
        <dbReference type="Pfam" id="PF00588"/>
    </source>
</evidence>
<dbReference type="EMBL" id="VSSQ01040843">
    <property type="protein sequence ID" value="MPM94162.1"/>
    <property type="molecule type" value="Genomic_DNA"/>
</dbReference>
<dbReference type="EC" id="2.1.1.34" evidence="5"/>
<evidence type="ECO:0000313" key="5">
    <source>
        <dbReference type="EMBL" id="MPM94162.1"/>
    </source>
</evidence>
<dbReference type="InterPro" id="IPR001537">
    <property type="entry name" value="SpoU_MeTrfase"/>
</dbReference>
<dbReference type="GO" id="GO:0006396">
    <property type="term" value="P:RNA processing"/>
    <property type="evidence" value="ECO:0007669"/>
    <property type="project" value="InterPro"/>
</dbReference>
<evidence type="ECO:0000256" key="2">
    <source>
        <dbReference type="ARBA" id="ARBA00022679"/>
    </source>
</evidence>
<dbReference type="Gene3D" id="3.40.1280.10">
    <property type="match status" value="1"/>
</dbReference>
<keyword evidence="2 5" id="KW-0808">Transferase</keyword>
<keyword evidence="1 5" id="KW-0489">Methyltransferase</keyword>
<name>A0A645E0P7_9ZZZZ</name>
<reference evidence="5" key="1">
    <citation type="submission" date="2019-08" db="EMBL/GenBank/DDBJ databases">
        <authorList>
            <person name="Kucharzyk K."/>
            <person name="Murdoch R.W."/>
            <person name="Higgins S."/>
            <person name="Loffler F."/>
        </authorList>
    </citation>
    <scope>NUCLEOTIDE SEQUENCE</scope>
</reference>
<gene>
    <name evidence="5" type="primary">trmH_11</name>
    <name evidence="5" type="ORF">SDC9_141307</name>
</gene>
<keyword evidence="3" id="KW-1133">Transmembrane helix</keyword>
<dbReference type="GO" id="GO:0005829">
    <property type="term" value="C:cytosol"/>
    <property type="evidence" value="ECO:0007669"/>
    <property type="project" value="TreeGrafter"/>
</dbReference>
<dbReference type="PANTHER" id="PTHR46429:SF1">
    <property type="entry name" value="23S RRNA (GUANOSINE-2'-O-)-METHYLTRANSFERASE RLMB"/>
    <property type="match status" value="1"/>
</dbReference>
<dbReference type="GO" id="GO:0141100">
    <property type="term" value="F:tRNA (guanine(18)-2'-O)-methyltransferase activity"/>
    <property type="evidence" value="ECO:0007669"/>
    <property type="project" value="UniProtKB-EC"/>
</dbReference>
<dbReference type="PANTHER" id="PTHR46429">
    <property type="entry name" value="23S RRNA (GUANOSINE-2'-O-)-METHYLTRANSFERASE RLMB"/>
    <property type="match status" value="1"/>
</dbReference>
<sequence>MGAEDKGISESVLALCDEKIKIPMGGVIGSLNVSVAAAIVMFEAVRQRSF</sequence>
<dbReference type="InterPro" id="IPR004441">
    <property type="entry name" value="rRNA_MeTrfase_TrmH"/>
</dbReference>
<dbReference type="InterPro" id="IPR029026">
    <property type="entry name" value="tRNA_m1G_MTases_N"/>
</dbReference>
<dbReference type="GO" id="GO:0003723">
    <property type="term" value="F:RNA binding"/>
    <property type="evidence" value="ECO:0007669"/>
    <property type="project" value="InterPro"/>
</dbReference>
<evidence type="ECO:0000256" key="1">
    <source>
        <dbReference type="ARBA" id="ARBA00022603"/>
    </source>
</evidence>
<organism evidence="5">
    <name type="scientific">bioreactor metagenome</name>
    <dbReference type="NCBI Taxonomy" id="1076179"/>
    <lineage>
        <taxon>unclassified sequences</taxon>
        <taxon>metagenomes</taxon>
        <taxon>ecological metagenomes</taxon>
    </lineage>
</organism>
<dbReference type="SUPFAM" id="SSF75217">
    <property type="entry name" value="alpha/beta knot"/>
    <property type="match status" value="1"/>
</dbReference>
<dbReference type="AlphaFoldDB" id="A0A645E0P7"/>
<accession>A0A645E0P7</accession>
<evidence type="ECO:0000256" key="3">
    <source>
        <dbReference type="SAM" id="Phobius"/>
    </source>
</evidence>
<feature type="transmembrane region" description="Helical" evidence="3">
    <location>
        <begin position="20"/>
        <end position="42"/>
    </location>
</feature>
<protein>
    <submittedName>
        <fullName evidence="5">tRNA (Guanosine(18)-2'-O)-methyltransferase</fullName>
        <ecNumber evidence="5">2.1.1.34</ecNumber>
    </submittedName>
</protein>
<dbReference type="Pfam" id="PF00588">
    <property type="entry name" value="SpoU_methylase"/>
    <property type="match status" value="1"/>
</dbReference>
<dbReference type="InterPro" id="IPR029028">
    <property type="entry name" value="Alpha/beta_knot_MTases"/>
</dbReference>
<feature type="domain" description="tRNA/rRNA methyltransferase SpoU type" evidence="4">
    <location>
        <begin position="1"/>
        <end position="42"/>
    </location>
</feature>
<proteinExistence type="predicted"/>
<keyword evidence="3" id="KW-0812">Transmembrane</keyword>